<organism evidence="2 3">
    <name type="scientific">Tolypocladium capitatum</name>
    <dbReference type="NCBI Taxonomy" id="45235"/>
    <lineage>
        <taxon>Eukaryota</taxon>
        <taxon>Fungi</taxon>
        <taxon>Dikarya</taxon>
        <taxon>Ascomycota</taxon>
        <taxon>Pezizomycotina</taxon>
        <taxon>Sordariomycetes</taxon>
        <taxon>Hypocreomycetidae</taxon>
        <taxon>Hypocreales</taxon>
        <taxon>Ophiocordycipitaceae</taxon>
        <taxon>Tolypocladium</taxon>
    </lineage>
</organism>
<evidence type="ECO:0000313" key="2">
    <source>
        <dbReference type="EMBL" id="PNY28058.1"/>
    </source>
</evidence>
<name>A0A2K3QKJ6_9HYPO</name>
<gene>
    <name evidence="2" type="ORF">TCAP_02019</name>
</gene>
<sequence length="158" mass="17318">MASCDDATASFYNPSGRRLVSTTSRQDMHNTSRALALPSTLRVRIRNKQRATKLGPDRGVTRRHDGSVPMQAEDVCLAAKCASSIVGDGVGSMGLRIVRSGERRRDVSASGGSGDHDRKPRRSVRRAASWPPGLQVSTFAQARQRWQRCMENVVPGVW</sequence>
<reference evidence="2 3" key="1">
    <citation type="submission" date="2017-08" db="EMBL/GenBank/DDBJ databases">
        <title>Harnessing the power of phylogenomics to disentangle the directionality and signatures of interkingdom host jumping in the parasitic fungal genus Tolypocladium.</title>
        <authorList>
            <person name="Quandt C.A."/>
            <person name="Patterson W."/>
            <person name="Spatafora J.W."/>
        </authorList>
    </citation>
    <scope>NUCLEOTIDE SEQUENCE [LARGE SCALE GENOMIC DNA]</scope>
    <source>
        <strain evidence="2 3">CBS 113982</strain>
    </source>
</reference>
<accession>A0A2K3QKJ6</accession>
<dbReference type="AlphaFoldDB" id="A0A2K3QKJ6"/>
<comment type="caution">
    <text evidence="2">The sequence shown here is derived from an EMBL/GenBank/DDBJ whole genome shotgun (WGS) entry which is preliminary data.</text>
</comment>
<dbReference type="EMBL" id="NRSZ01000309">
    <property type="protein sequence ID" value="PNY28058.1"/>
    <property type="molecule type" value="Genomic_DNA"/>
</dbReference>
<feature type="region of interest" description="Disordered" evidence="1">
    <location>
        <begin position="101"/>
        <end position="130"/>
    </location>
</feature>
<evidence type="ECO:0000313" key="3">
    <source>
        <dbReference type="Proteomes" id="UP000236621"/>
    </source>
</evidence>
<keyword evidence="3" id="KW-1185">Reference proteome</keyword>
<protein>
    <submittedName>
        <fullName evidence="2">Uncharacterized protein</fullName>
    </submittedName>
</protein>
<proteinExistence type="predicted"/>
<evidence type="ECO:0000256" key="1">
    <source>
        <dbReference type="SAM" id="MobiDB-lite"/>
    </source>
</evidence>
<dbReference type="Proteomes" id="UP000236621">
    <property type="component" value="Unassembled WGS sequence"/>
</dbReference>